<organism evidence="2 3">
    <name type="scientific">Actinokineospora auranticolor</name>
    <dbReference type="NCBI Taxonomy" id="155976"/>
    <lineage>
        <taxon>Bacteria</taxon>
        <taxon>Bacillati</taxon>
        <taxon>Actinomycetota</taxon>
        <taxon>Actinomycetes</taxon>
        <taxon>Pseudonocardiales</taxon>
        <taxon>Pseudonocardiaceae</taxon>
        <taxon>Actinokineospora</taxon>
    </lineage>
</organism>
<dbReference type="EMBL" id="PTIX01000033">
    <property type="protein sequence ID" value="PPK62754.1"/>
    <property type="molecule type" value="Genomic_DNA"/>
</dbReference>
<name>A0A2S6GCP0_9PSEU</name>
<sequence length="213" mass="22772">MDVIGRDEVSAWTEAERLGVVELLADLDDAEWRAGSLCAGWTVWDVAAHLALSTRTSVWGMFGGMLRYRGDFDRMVDEQARARAARYGPTELVGQLRDTAGSARRNPLAAPLDPLADVLVHVEDIIRPLGRPRPRPVPPERVAAALGHLVAARFWGVAKRLGGAVLVATDHDWRGGDGPDEVRGPLVDLLLIATGRPAGLAGVTGPGVGRLAL</sequence>
<dbReference type="RefSeq" id="WP_342752329.1">
    <property type="nucleotide sequence ID" value="NZ_CP154825.1"/>
</dbReference>
<accession>A0A2S6GCP0</accession>
<dbReference type="AlphaFoldDB" id="A0A2S6GCP0"/>
<proteinExistence type="predicted"/>
<dbReference type="SUPFAM" id="SSF109854">
    <property type="entry name" value="DinB/YfiT-like putative metalloenzymes"/>
    <property type="match status" value="1"/>
</dbReference>
<reference evidence="2 3" key="1">
    <citation type="submission" date="2018-02" db="EMBL/GenBank/DDBJ databases">
        <title>Genomic Encyclopedia of Archaeal and Bacterial Type Strains, Phase II (KMG-II): from individual species to whole genera.</title>
        <authorList>
            <person name="Goeker M."/>
        </authorList>
    </citation>
    <scope>NUCLEOTIDE SEQUENCE [LARGE SCALE GENOMIC DNA]</scope>
    <source>
        <strain evidence="2 3">YU 961-1</strain>
    </source>
</reference>
<dbReference type="InterPro" id="IPR024344">
    <property type="entry name" value="MDMPI_metal-binding"/>
</dbReference>
<protein>
    <submittedName>
        <fullName evidence="2">Uncharacterized protein (TIGR03083 family)</fullName>
    </submittedName>
</protein>
<keyword evidence="3" id="KW-1185">Reference proteome</keyword>
<feature type="domain" description="Mycothiol-dependent maleylpyruvate isomerase metal-binding" evidence="1">
    <location>
        <begin position="20"/>
        <end position="119"/>
    </location>
</feature>
<dbReference type="NCBIfam" id="TIGR03083">
    <property type="entry name" value="maleylpyruvate isomerase family mycothiol-dependent enzyme"/>
    <property type="match status" value="1"/>
</dbReference>
<dbReference type="GO" id="GO:0046872">
    <property type="term" value="F:metal ion binding"/>
    <property type="evidence" value="ECO:0007669"/>
    <property type="project" value="InterPro"/>
</dbReference>
<evidence type="ECO:0000313" key="2">
    <source>
        <dbReference type="EMBL" id="PPK62754.1"/>
    </source>
</evidence>
<dbReference type="InterPro" id="IPR017517">
    <property type="entry name" value="Maleyloyr_isom"/>
</dbReference>
<comment type="caution">
    <text evidence="2">The sequence shown here is derived from an EMBL/GenBank/DDBJ whole genome shotgun (WGS) entry which is preliminary data.</text>
</comment>
<evidence type="ECO:0000313" key="3">
    <source>
        <dbReference type="Proteomes" id="UP000239203"/>
    </source>
</evidence>
<dbReference type="InterPro" id="IPR034660">
    <property type="entry name" value="DinB/YfiT-like"/>
</dbReference>
<dbReference type="Gene3D" id="1.20.120.450">
    <property type="entry name" value="dinb family like domain"/>
    <property type="match status" value="1"/>
</dbReference>
<dbReference type="Proteomes" id="UP000239203">
    <property type="component" value="Unassembled WGS sequence"/>
</dbReference>
<gene>
    <name evidence="2" type="ORF">CLV40_13320</name>
</gene>
<dbReference type="Pfam" id="PF11716">
    <property type="entry name" value="MDMPI_N"/>
    <property type="match status" value="1"/>
</dbReference>
<evidence type="ECO:0000259" key="1">
    <source>
        <dbReference type="Pfam" id="PF11716"/>
    </source>
</evidence>